<dbReference type="SUPFAM" id="SSF63380">
    <property type="entry name" value="Riboflavin synthase domain-like"/>
    <property type="match status" value="1"/>
</dbReference>
<dbReference type="Gene3D" id="3.40.50.80">
    <property type="entry name" value="Nucleotide-binding domain of ferredoxin-NADP reductase (FNR) module"/>
    <property type="match status" value="1"/>
</dbReference>
<evidence type="ECO:0000256" key="1">
    <source>
        <dbReference type="SAM" id="MobiDB-lite"/>
    </source>
</evidence>
<evidence type="ECO:0000259" key="2">
    <source>
        <dbReference type="PROSITE" id="PS51384"/>
    </source>
</evidence>
<dbReference type="OrthoDB" id="9814826at2"/>
<name>A0A4Q8AEN0_9MICC</name>
<feature type="compositionally biased region" description="Basic and acidic residues" evidence="1">
    <location>
        <begin position="28"/>
        <end position="43"/>
    </location>
</feature>
<feature type="domain" description="FAD-binding FR-type" evidence="2">
    <location>
        <begin position="108"/>
        <end position="232"/>
    </location>
</feature>
<dbReference type="InterPro" id="IPR039374">
    <property type="entry name" value="SIP_fam"/>
</dbReference>
<dbReference type="Proteomes" id="UP000292685">
    <property type="component" value="Unassembled WGS sequence"/>
</dbReference>
<dbReference type="EMBL" id="SHLA01000001">
    <property type="protein sequence ID" value="RZU62039.1"/>
    <property type="molecule type" value="Genomic_DNA"/>
</dbReference>
<dbReference type="PANTHER" id="PTHR30157">
    <property type="entry name" value="FERRIC REDUCTASE, NADPH-DEPENDENT"/>
    <property type="match status" value="1"/>
</dbReference>
<dbReference type="InterPro" id="IPR013113">
    <property type="entry name" value="SIP_FAD-bd"/>
</dbReference>
<sequence length="356" mass="38312">MSKRKKDKRHSSSTGSERLLLDVLRQAERAGAKAGRKTAEKALKRAGAAGRGRSKELSAAAEKTASAAARLVAQEMMCSAAEAGSVTDRSSDDGPPPSGDALQRARKLGQHILRVKRVERLGPCMVRVVAGAPDLSGFRPHRHTDQYVKVYVADPQMGLEPPYDMKELRRQLPREQMPRTRSYTVRWVDLHAEELAIDFAVHGGGAGSAWAQAAEPGTALVISPAKGKFTPDPRSAFHVFAADEAGLPAVSSALESLPVGARGVALLEAAGADGELDLRHPPGLEIRWLHRNGAAPGTTDLLADALSDLNRPPKGGSVMIHAERGACKAMARTVAGWGLEDRRVRVSSYWTLRRRR</sequence>
<feature type="region of interest" description="Disordered" evidence="1">
    <location>
        <begin position="28"/>
        <end position="59"/>
    </location>
</feature>
<dbReference type="Pfam" id="PF08021">
    <property type="entry name" value="FAD_binding_9"/>
    <property type="match status" value="1"/>
</dbReference>
<gene>
    <name evidence="3" type="ORF">EV380_1626</name>
</gene>
<dbReference type="InterPro" id="IPR007037">
    <property type="entry name" value="SIP_rossman_dom"/>
</dbReference>
<dbReference type="RefSeq" id="WP_130450579.1">
    <property type="nucleotide sequence ID" value="NZ_SHLA01000001.1"/>
</dbReference>
<dbReference type="PANTHER" id="PTHR30157:SF0">
    <property type="entry name" value="NADPH-DEPENDENT FERRIC-CHELATE REDUCTASE"/>
    <property type="match status" value="1"/>
</dbReference>
<reference evidence="3 4" key="1">
    <citation type="submission" date="2019-02" db="EMBL/GenBank/DDBJ databases">
        <title>Sequencing the genomes of 1000 actinobacteria strains.</title>
        <authorList>
            <person name="Klenk H.-P."/>
        </authorList>
    </citation>
    <scope>NUCLEOTIDE SEQUENCE [LARGE SCALE GENOMIC DNA]</scope>
    <source>
        <strain evidence="3 4">DSM 17364</strain>
    </source>
</reference>
<dbReference type="Pfam" id="PF04954">
    <property type="entry name" value="SIP"/>
    <property type="match status" value="1"/>
</dbReference>
<proteinExistence type="predicted"/>
<keyword evidence="4" id="KW-1185">Reference proteome</keyword>
<dbReference type="AlphaFoldDB" id="A0A4Q8AEN0"/>
<dbReference type="InterPro" id="IPR017927">
    <property type="entry name" value="FAD-bd_FR_type"/>
</dbReference>
<dbReference type="CDD" id="cd06193">
    <property type="entry name" value="siderophore_interacting"/>
    <property type="match status" value="1"/>
</dbReference>
<dbReference type="Gene3D" id="2.40.30.10">
    <property type="entry name" value="Translation factors"/>
    <property type="match status" value="1"/>
</dbReference>
<protein>
    <submittedName>
        <fullName evidence="3">NADPH-dependent ferric siderophore reductase</fullName>
    </submittedName>
</protein>
<comment type="caution">
    <text evidence="3">The sequence shown here is derived from an EMBL/GenBank/DDBJ whole genome shotgun (WGS) entry which is preliminary data.</text>
</comment>
<accession>A0A4Q8AEN0</accession>
<dbReference type="InterPro" id="IPR017938">
    <property type="entry name" value="Riboflavin_synthase-like_b-brl"/>
</dbReference>
<dbReference type="GO" id="GO:0016491">
    <property type="term" value="F:oxidoreductase activity"/>
    <property type="evidence" value="ECO:0007669"/>
    <property type="project" value="InterPro"/>
</dbReference>
<feature type="region of interest" description="Disordered" evidence="1">
    <location>
        <begin position="82"/>
        <end position="102"/>
    </location>
</feature>
<dbReference type="InterPro" id="IPR039261">
    <property type="entry name" value="FNR_nucleotide-bd"/>
</dbReference>
<dbReference type="PROSITE" id="PS51384">
    <property type="entry name" value="FAD_FR"/>
    <property type="match status" value="1"/>
</dbReference>
<organism evidence="3 4">
    <name type="scientific">Zhihengliuella halotolerans</name>
    <dbReference type="NCBI Taxonomy" id="370736"/>
    <lineage>
        <taxon>Bacteria</taxon>
        <taxon>Bacillati</taxon>
        <taxon>Actinomycetota</taxon>
        <taxon>Actinomycetes</taxon>
        <taxon>Micrococcales</taxon>
        <taxon>Micrococcaceae</taxon>
        <taxon>Zhihengliuella</taxon>
    </lineage>
</organism>
<feature type="region of interest" description="Disordered" evidence="1">
    <location>
        <begin position="1"/>
        <end position="20"/>
    </location>
</feature>
<evidence type="ECO:0000313" key="3">
    <source>
        <dbReference type="EMBL" id="RZU62039.1"/>
    </source>
</evidence>
<evidence type="ECO:0000313" key="4">
    <source>
        <dbReference type="Proteomes" id="UP000292685"/>
    </source>
</evidence>
<feature type="compositionally biased region" description="Basic residues" evidence="1">
    <location>
        <begin position="1"/>
        <end position="11"/>
    </location>
</feature>